<evidence type="ECO:0000313" key="5">
    <source>
        <dbReference type="Proteomes" id="UP000006415"/>
    </source>
</evidence>
<name>J0WYG4_9BIFI</name>
<organism evidence="4 5">
    <name type="scientific">Scardovia wiggsiae F0424</name>
    <dbReference type="NCBI Taxonomy" id="857290"/>
    <lineage>
        <taxon>Bacteria</taxon>
        <taxon>Bacillati</taxon>
        <taxon>Actinomycetota</taxon>
        <taxon>Actinomycetes</taxon>
        <taxon>Bifidobacteriales</taxon>
        <taxon>Bifidobacteriaceae</taxon>
        <taxon>Scardovia</taxon>
    </lineage>
</organism>
<feature type="domain" description="Helix-hairpin-helix DNA-binding motif class 1" evidence="3">
    <location>
        <begin position="167"/>
        <end position="186"/>
    </location>
</feature>
<dbReference type="SMART" id="SM00278">
    <property type="entry name" value="HhH1"/>
    <property type="match status" value="2"/>
</dbReference>
<dbReference type="Gene3D" id="1.10.150.320">
    <property type="entry name" value="Photosystem II 12 kDa extrinsic protein"/>
    <property type="match status" value="1"/>
</dbReference>
<dbReference type="Pfam" id="PF12836">
    <property type="entry name" value="HHH_3"/>
    <property type="match status" value="1"/>
</dbReference>
<dbReference type="Proteomes" id="UP000006415">
    <property type="component" value="Unassembled WGS sequence"/>
</dbReference>
<comment type="caution">
    <text evidence="4">The sequence shown here is derived from an EMBL/GenBank/DDBJ whole genome shotgun (WGS) entry which is preliminary data.</text>
</comment>
<dbReference type="OrthoDB" id="9758724at2"/>
<keyword evidence="2" id="KW-0472">Membrane</keyword>
<dbReference type="HOGENOM" id="CLU_093751_1_1_11"/>
<dbReference type="InterPro" id="IPR051675">
    <property type="entry name" value="Endo/Exo/Phosphatase_dom_1"/>
</dbReference>
<feature type="transmembrane region" description="Helical" evidence="2">
    <location>
        <begin position="6"/>
        <end position="26"/>
    </location>
</feature>
<dbReference type="GO" id="GO:0006281">
    <property type="term" value="P:DNA repair"/>
    <property type="evidence" value="ECO:0007669"/>
    <property type="project" value="InterPro"/>
</dbReference>
<accession>J0WYG4</accession>
<evidence type="ECO:0000259" key="3">
    <source>
        <dbReference type="SMART" id="SM00278"/>
    </source>
</evidence>
<dbReference type="SUPFAM" id="SSF47781">
    <property type="entry name" value="RuvA domain 2-like"/>
    <property type="match status" value="1"/>
</dbReference>
<proteinExistence type="predicted"/>
<dbReference type="PANTHER" id="PTHR21180:SF32">
    <property type="entry name" value="ENDONUCLEASE_EXONUCLEASE_PHOSPHATASE FAMILY DOMAIN-CONTAINING PROTEIN 1"/>
    <property type="match status" value="1"/>
</dbReference>
<dbReference type="RefSeq" id="WP_007148177.1">
    <property type="nucleotide sequence ID" value="NZ_AKCI01000001.1"/>
</dbReference>
<protein>
    <submittedName>
        <fullName evidence="4">ComEA protein</fullName>
    </submittedName>
</protein>
<feature type="region of interest" description="Disordered" evidence="1">
    <location>
        <begin position="42"/>
        <end position="127"/>
    </location>
</feature>
<dbReference type="STRING" id="857290.HMPREF9156_01114"/>
<keyword evidence="2" id="KW-1133">Transmembrane helix</keyword>
<keyword evidence="2" id="KW-0812">Transmembrane</keyword>
<evidence type="ECO:0000256" key="2">
    <source>
        <dbReference type="SAM" id="Phobius"/>
    </source>
</evidence>
<dbReference type="eggNOG" id="COG1555">
    <property type="taxonomic scope" value="Bacteria"/>
</dbReference>
<reference evidence="4 5" key="1">
    <citation type="submission" date="2012-01" db="EMBL/GenBank/DDBJ databases">
        <title>The Genome Sequence of Scardovia wiggsiae F0424.</title>
        <authorList>
            <consortium name="The Broad Institute Genome Sequencing Platform"/>
            <person name="Earl A."/>
            <person name="Ward D."/>
            <person name="Feldgarden M."/>
            <person name="Gevers D."/>
            <person name="Izard J."/>
            <person name="Ganesan A."/>
            <person name="Baranova O.V."/>
            <person name="Blanton J.M."/>
            <person name="Tanner A.C."/>
            <person name="Mathney J."/>
            <person name="Dewhirst F.E."/>
            <person name="Young S.K."/>
            <person name="Zeng Q."/>
            <person name="Gargeya S."/>
            <person name="Fitzgerald M."/>
            <person name="Haas B."/>
            <person name="Abouelleil A."/>
            <person name="Alvarado L."/>
            <person name="Arachchi H.M."/>
            <person name="Berlin A."/>
            <person name="Chapman S.B."/>
            <person name="Gearin G."/>
            <person name="Goldberg J."/>
            <person name="Griggs A."/>
            <person name="Gujja S."/>
            <person name="Hansen M."/>
            <person name="Heiman D."/>
            <person name="Howarth C."/>
            <person name="Larimer J."/>
            <person name="Lui A."/>
            <person name="MacDonald P.J.P."/>
            <person name="McCowen C."/>
            <person name="Montmayeur A."/>
            <person name="Murphy C."/>
            <person name="Neiman D."/>
            <person name="Pearson M."/>
            <person name="Priest M."/>
            <person name="Roberts A."/>
            <person name="Saif S."/>
            <person name="Shea T."/>
            <person name="Sisk P."/>
            <person name="Stolte C."/>
            <person name="Sykes S."/>
            <person name="Wortman J."/>
            <person name="Nusbaum C."/>
            <person name="Birren B."/>
        </authorList>
    </citation>
    <scope>NUCLEOTIDE SEQUENCE [LARGE SCALE GENOMIC DNA]</scope>
    <source>
        <strain evidence="4 5">F0424</strain>
    </source>
</reference>
<feature type="domain" description="Helix-hairpin-helix DNA-binding motif class 1" evidence="3">
    <location>
        <begin position="137"/>
        <end position="156"/>
    </location>
</feature>
<evidence type="ECO:0000256" key="1">
    <source>
        <dbReference type="SAM" id="MobiDB-lite"/>
    </source>
</evidence>
<dbReference type="EMBL" id="AGZS01000006">
    <property type="protein sequence ID" value="EJD64619.1"/>
    <property type="molecule type" value="Genomic_DNA"/>
</dbReference>
<feature type="compositionally biased region" description="Gly residues" evidence="1">
    <location>
        <begin position="111"/>
        <end position="120"/>
    </location>
</feature>
<sequence length="191" mass="19440">MTPAQAVCIILILVTGLCASLTLLIIQSSSIRSLQQAVGIAASDRSRGTGRHQDHQEKDGDVAQHGTGDSGNTGSAAGQAEESEQSRTLQQEAERKGGAAGMSGQPSQGAGLSGNGGNPGSSGKQDMRININSASEEQLETVKGIGPSTAKKIIAYRTSHGRFTSVDELLNVAGIGAKTLAKIRGSISVSG</sequence>
<keyword evidence="5" id="KW-1185">Reference proteome</keyword>
<dbReference type="InterPro" id="IPR004509">
    <property type="entry name" value="Competence_ComEA_HhH"/>
</dbReference>
<dbReference type="GO" id="GO:0003677">
    <property type="term" value="F:DNA binding"/>
    <property type="evidence" value="ECO:0007669"/>
    <property type="project" value="InterPro"/>
</dbReference>
<dbReference type="InterPro" id="IPR010994">
    <property type="entry name" value="RuvA_2-like"/>
</dbReference>
<dbReference type="PANTHER" id="PTHR21180">
    <property type="entry name" value="ENDONUCLEASE/EXONUCLEASE/PHOSPHATASE FAMILY DOMAIN-CONTAINING PROTEIN 1"/>
    <property type="match status" value="1"/>
</dbReference>
<feature type="compositionally biased region" description="Basic and acidic residues" evidence="1">
    <location>
        <begin position="44"/>
        <end position="62"/>
    </location>
</feature>
<dbReference type="AlphaFoldDB" id="J0WYG4"/>
<evidence type="ECO:0000313" key="4">
    <source>
        <dbReference type="EMBL" id="EJD64619.1"/>
    </source>
</evidence>
<dbReference type="NCBIfam" id="TIGR00426">
    <property type="entry name" value="competence protein ComEA helix-hairpin-helix repeat region"/>
    <property type="match status" value="1"/>
</dbReference>
<gene>
    <name evidence="4" type="ORF">HMPREF9156_01114</name>
</gene>
<dbReference type="InterPro" id="IPR003583">
    <property type="entry name" value="Hlx-hairpin-Hlx_DNA-bd_motif"/>
</dbReference>